<evidence type="ECO:0000313" key="2">
    <source>
        <dbReference type="EMBL" id="VFR24071.1"/>
    </source>
</evidence>
<dbReference type="PRINTS" id="PR00069">
    <property type="entry name" value="ALDKETRDTASE"/>
</dbReference>
<dbReference type="EMBL" id="CAADHZ010000010">
    <property type="protein sequence ID" value="VFR24071.1"/>
    <property type="molecule type" value="Genomic_DNA"/>
</dbReference>
<accession>A0A484PQB3</accession>
<dbReference type="Gene3D" id="3.20.20.100">
    <property type="entry name" value="NADP-dependent oxidoreductase domain"/>
    <property type="match status" value="1"/>
</dbReference>
<dbReference type="InterPro" id="IPR023210">
    <property type="entry name" value="NADP_OxRdtase_dom"/>
</dbReference>
<dbReference type="GO" id="GO:0016491">
    <property type="term" value="F:oxidoreductase activity"/>
    <property type="evidence" value="ECO:0007669"/>
    <property type="project" value="InterPro"/>
</dbReference>
<dbReference type="Pfam" id="PF00248">
    <property type="entry name" value="Aldo_ket_red"/>
    <property type="match status" value="1"/>
</dbReference>
<gene>
    <name evidence="2" type="ORF">ANDO1_1410</name>
    <name evidence="3" type="ORF">ANDO2_1317</name>
</gene>
<evidence type="ECO:0000259" key="1">
    <source>
        <dbReference type="Pfam" id="PF00248"/>
    </source>
</evidence>
<sequence length="305" mass="33168">MGAFFMPRIARIVDVICHARQDILMTVSPASVVLPDGRSVCALGQGTWFMGESPDRAQDEIRSLQAGLDAGLALIDTAEMYADGGAEEIVGRAIAGRRDEVFLVSKVLPEHASRHGTAAACEDSLRRLKTDTLDLYLLHWRGRHRLSDTVEAMEALQREGKIRAWGVSNLDMNDMQELLGVPGGSQVQVNQVLYNLGRRGIEFDLQPWCAQRGVAIMAYSPLEQGRLLDSPALNTVAQRHGVTPAAVALAWTMRLPGVISIPKTASLARLRDNLASLTLTLSPEDLATLDAAFPAPTRSQPLEIL</sequence>
<dbReference type="SUPFAM" id="SSF51430">
    <property type="entry name" value="NAD(P)-linked oxidoreductase"/>
    <property type="match status" value="1"/>
</dbReference>
<dbReference type="InterPro" id="IPR036812">
    <property type="entry name" value="NAD(P)_OxRdtase_dom_sf"/>
</dbReference>
<dbReference type="CDD" id="cd19138">
    <property type="entry name" value="AKR_YeaE"/>
    <property type="match status" value="1"/>
</dbReference>
<dbReference type="PANTHER" id="PTHR43638:SF3">
    <property type="entry name" value="ALDEHYDE REDUCTASE"/>
    <property type="match status" value="1"/>
</dbReference>
<feature type="domain" description="NADP-dependent oxidoreductase" evidence="1">
    <location>
        <begin position="43"/>
        <end position="291"/>
    </location>
</feature>
<name>A0A484PQB3_9ZZZZ</name>
<proteinExistence type="predicted"/>
<dbReference type="PANTHER" id="PTHR43638">
    <property type="entry name" value="OXIDOREDUCTASE, ALDO/KETO REDUCTASE FAMILY PROTEIN"/>
    <property type="match status" value="1"/>
</dbReference>
<dbReference type="AlphaFoldDB" id="A0A484PQB3"/>
<dbReference type="PIRSF" id="PIRSF000097">
    <property type="entry name" value="AKR"/>
    <property type="match status" value="1"/>
</dbReference>
<evidence type="ECO:0000313" key="3">
    <source>
        <dbReference type="EMBL" id="VFR28073.1"/>
    </source>
</evidence>
<dbReference type="EMBL" id="CAADIB010000008">
    <property type="protein sequence ID" value="VFR28073.1"/>
    <property type="molecule type" value="Genomic_DNA"/>
</dbReference>
<reference evidence="3" key="1">
    <citation type="submission" date="2019-03" db="EMBL/GenBank/DDBJ databases">
        <authorList>
            <person name="Danneels B."/>
        </authorList>
    </citation>
    <scope>NUCLEOTIDE SEQUENCE</scope>
</reference>
<organism evidence="3">
    <name type="scientific">plant metagenome</name>
    <dbReference type="NCBI Taxonomy" id="1297885"/>
    <lineage>
        <taxon>unclassified sequences</taxon>
        <taxon>metagenomes</taxon>
        <taxon>organismal metagenomes</taxon>
    </lineage>
</organism>
<dbReference type="InterPro" id="IPR020471">
    <property type="entry name" value="AKR"/>
</dbReference>
<protein>
    <submittedName>
        <fullName evidence="3">Oxidoreductase, aldo/keto reductase family</fullName>
    </submittedName>
</protein>